<keyword evidence="3" id="KW-0479">Metal-binding</keyword>
<dbReference type="GO" id="GO:0007131">
    <property type="term" value="P:reciprocal meiotic recombination"/>
    <property type="evidence" value="ECO:0007669"/>
    <property type="project" value="UniProtKB-ARBA"/>
</dbReference>
<dbReference type="CDD" id="cd14019">
    <property type="entry name" value="STKc_Cdc7"/>
    <property type="match status" value="1"/>
</dbReference>
<dbReference type="InterPro" id="IPR011545">
    <property type="entry name" value="DEAD/DEAH_box_helicase_dom"/>
</dbReference>
<dbReference type="GO" id="GO:0043138">
    <property type="term" value="F:3'-5' DNA helicase activity"/>
    <property type="evidence" value="ECO:0007669"/>
    <property type="project" value="UniProtKB-EC"/>
</dbReference>
<keyword evidence="11" id="KW-0469">Meiosis</keyword>
<proteinExistence type="inferred from homology"/>
<dbReference type="InterPro" id="IPR014001">
    <property type="entry name" value="Helicase_ATP-bd"/>
</dbReference>
<accession>A0A6A5E5T9</accession>
<dbReference type="InterPro" id="IPR004179">
    <property type="entry name" value="Sec63-dom"/>
</dbReference>
<evidence type="ECO:0000256" key="17">
    <source>
        <dbReference type="ARBA" id="ARBA00093665"/>
    </source>
</evidence>
<dbReference type="Gene3D" id="1.10.510.10">
    <property type="entry name" value="Transferase(Phosphotransferase) domain 1"/>
    <property type="match status" value="3"/>
</dbReference>
<keyword evidence="4 18" id="KW-0547">Nucleotide-binding</keyword>
<feature type="compositionally biased region" description="Low complexity" evidence="19">
    <location>
        <begin position="1773"/>
        <end position="1792"/>
    </location>
</feature>
<dbReference type="EC" id="5.6.2.4" evidence="13"/>
<dbReference type="Pfam" id="PF23445">
    <property type="entry name" value="WHD_SNRNP200"/>
    <property type="match status" value="1"/>
</dbReference>
<dbReference type="SMART" id="SM00973">
    <property type="entry name" value="Sec63"/>
    <property type="match status" value="1"/>
</dbReference>
<feature type="region of interest" description="Disordered" evidence="19">
    <location>
        <begin position="1727"/>
        <end position="1844"/>
    </location>
</feature>
<evidence type="ECO:0000256" key="12">
    <source>
        <dbReference type="ARBA" id="ARBA00034617"/>
    </source>
</evidence>
<feature type="compositionally biased region" description="Polar residues" evidence="19">
    <location>
        <begin position="1831"/>
        <end position="1843"/>
    </location>
</feature>
<feature type="compositionally biased region" description="Polar residues" evidence="19">
    <location>
        <begin position="1137"/>
        <end position="1157"/>
    </location>
</feature>
<feature type="compositionally biased region" description="Low complexity" evidence="19">
    <location>
        <begin position="232"/>
        <end position="241"/>
    </location>
</feature>
<evidence type="ECO:0000313" key="24">
    <source>
        <dbReference type="Proteomes" id="UP000465112"/>
    </source>
</evidence>
<dbReference type="Gene3D" id="1.10.10.10">
    <property type="entry name" value="Winged helix-like DNA-binding domain superfamily/Winged helix DNA-binding domain"/>
    <property type="match status" value="1"/>
</dbReference>
<evidence type="ECO:0000259" key="21">
    <source>
        <dbReference type="PROSITE" id="PS51192"/>
    </source>
</evidence>
<comment type="function">
    <text evidence="15">Required for crossover formation and complete synapsis of homologous chromosomes during meiosis.</text>
</comment>
<dbReference type="Proteomes" id="UP000465112">
    <property type="component" value="Chromosome 11"/>
</dbReference>
<dbReference type="FunFam" id="3.40.50.300:FF:000950">
    <property type="entry name" value="probable ATP-dependent DNA helicase HFM1"/>
    <property type="match status" value="1"/>
</dbReference>
<feature type="region of interest" description="Disordered" evidence="19">
    <location>
        <begin position="170"/>
        <end position="249"/>
    </location>
</feature>
<dbReference type="PROSITE" id="PS00107">
    <property type="entry name" value="PROTEIN_KINASE_ATP"/>
    <property type="match status" value="1"/>
</dbReference>
<evidence type="ECO:0000256" key="11">
    <source>
        <dbReference type="ARBA" id="ARBA00023254"/>
    </source>
</evidence>
<keyword evidence="9 18" id="KW-0067">ATP-binding</keyword>
<dbReference type="Gene3D" id="3.30.200.20">
    <property type="entry name" value="Phosphorylase Kinase, domain 1"/>
    <property type="match status" value="1"/>
</dbReference>
<comment type="catalytic activity">
    <reaction evidence="12">
        <text>Couples ATP hydrolysis with the unwinding of duplex DNA by translocating in the 3'-5' direction.</text>
        <dbReference type="EC" id="5.6.2.4"/>
    </reaction>
</comment>
<comment type="cofactor">
    <cofactor evidence="1">
        <name>Zn(2+)</name>
        <dbReference type="ChEBI" id="CHEBI:29105"/>
    </cofactor>
</comment>
<dbReference type="Pfam" id="PF00069">
    <property type="entry name" value="Pkinase"/>
    <property type="match status" value="2"/>
</dbReference>
<dbReference type="FunFam" id="3.40.50.300:FF:001076">
    <property type="entry name" value="ATP-dependent DNA helicase MER3"/>
    <property type="match status" value="1"/>
</dbReference>
<dbReference type="Pfam" id="PF02889">
    <property type="entry name" value="Sec63"/>
    <property type="match status" value="1"/>
</dbReference>
<dbReference type="GO" id="GO:0016787">
    <property type="term" value="F:hydrolase activity"/>
    <property type="evidence" value="ECO:0007669"/>
    <property type="project" value="UniProtKB-KW"/>
</dbReference>
<feature type="region of interest" description="Disordered" evidence="19">
    <location>
        <begin position="1260"/>
        <end position="1283"/>
    </location>
</feature>
<evidence type="ECO:0000256" key="6">
    <source>
        <dbReference type="ARBA" id="ARBA00022801"/>
    </source>
</evidence>
<dbReference type="SUPFAM" id="SSF52540">
    <property type="entry name" value="P-loop containing nucleoside triphosphate hydrolases"/>
    <property type="match status" value="1"/>
</dbReference>
<dbReference type="InterPro" id="IPR027417">
    <property type="entry name" value="P-loop_NTPase"/>
</dbReference>
<keyword evidence="10" id="KW-0413">Isomerase</keyword>
<evidence type="ECO:0000256" key="3">
    <source>
        <dbReference type="ARBA" id="ARBA00022723"/>
    </source>
</evidence>
<comment type="similarity">
    <text evidence="2">Belongs to the helicase family. SKI2 subfamily.</text>
</comment>
<dbReference type="InterPro" id="IPR011009">
    <property type="entry name" value="Kinase-like_dom_sf"/>
</dbReference>
<feature type="compositionally biased region" description="Pro residues" evidence="19">
    <location>
        <begin position="222"/>
        <end position="231"/>
    </location>
</feature>
<evidence type="ECO:0000256" key="16">
    <source>
        <dbReference type="ARBA" id="ARBA00071159"/>
    </source>
</evidence>
<dbReference type="Pfam" id="PF00270">
    <property type="entry name" value="DEAD"/>
    <property type="match status" value="1"/>
</dbReference>
<keyword evidence="5" id="KW-0863">Zinc-finger</keyword>
<dbReference type="PROSITE" id="PS00108">
    <property type="entry name" value="PROTEIN_KINASE_ST"/>
    <property type="match status" value="1"/>
</dbReference>
<keyword evidence="6" id="KW-0378">Hydrolase</keyword>
<dbReference type="FunFam" id="3.30.200.20:FF:000287">
    <property type="entry name" value="Cell division cycle 7-related protein kinase"/>
    <property type="match status" value="1"/>
</dbReference>
<keyword evidence="8" id="KW-0862">Zinc</keyword>
<dbReference type="PROSITE" id="PS51192">
    <property type="entry name" value="HELICASE_ATP_BIND_1"/>
    <property type="match status" value="1"/>
</dbReference>
<dbReference type="InterPro" id="IPR036390">
    <property type="entry name" value="WH_DNA-bd_sf"/>
</dbReference>
<name>A0A6A5E5T9_PERFL</name>
<evidence type="ECO:0000256" key="15">
    <source>
        <dbReference type="ARBA" id="ARBA00059912"/>
    </source>
</evidence>
<evidence type="ECO:0000259" key="20">
    <source>
        <dbReference type="PROSITE" id="PS50011"/>
    </source>
</evidence>
<feature type="region of interest" description="Disordered" evidence="19">
    <location>
        <begin position="1340"/>
        <end position="1359"/>
    </location>
</feature>
<dbReference type="GO" id="GO:0004672">
    <property type="term" value="F:protein kinase activity"/>
    <property type="evidence" value="ECO:0007669"/>
    <property type="project" value="InterPro"/>
</dbReference>
<feature type="domain" description="Protein kinase" evidence="20">
    <location>
        <begin position="1571"/>
        <end position="2135"/>
    </location>
</feature>
<evidence type="ECO:0000256" key="10">
    <source>
        <dbReference type="ARBA" id="ARBA00023235"/>
    </source>
</evidence>
<organism evidence="23 24">
    <name type="scientific">Perca fluviatilis</name>
    <name type="common">European perch</name>
    <dbReference type="NCBI Taxonomy" id="8168"/>
    <lineage>
        <taxon>Eukaryota</taxon>
        <taxon>Metazoa</taxon>
        <taxon>Chordata</taxon>
        <taxon>Craniata</taxon>
        <taxon>Vertebrata</taxon>
        <taxon>Euteleostomi</taxon>
        <taxon>Actinopterygii</taxon>
        <taxon>Neopterygii</taxon>
        <taxon>Teleostei</taxon>
        <taxon>Neoteleostei</taxon>
        <taxon>Acanthomorphata</taxon>
        <taxon>Eupercaria</taxon>
        <taxon>Perciformes</taxon>
        <taxon>Percoidei</taxon>
        <taxon>Percidae</taxon>
        <taxon>Percinae</taxon>
        <taxon>Perca</taxon>
    </lineage>
</organism>
<dbReference type="InterPro" id="IPR057842">
    <property type="entry name" value="WH_MER3"/>
</dbReference>
<sequence>MGDSDDCTLSLDNLFFEKPVVHKVKPLHQEVSPWQLEVPPSLSQVPSTQDMQKEAESLSTLYSFSQIPKKFLPPFKGSAGLKVLPSKSNSPYSFNNDENIFEDTHSGSNRRSDVFWGGEGFRDDCQSGRSGDETLQDSGHAAISRRGLSLDCSKSPPLRRSLFKVQVLNSGGDLSNTDDLRSSSSSSQTTSRPQTFLSPVTMATGPPPLQPPRATVSQAAPPFSPFPPPPLGSSAASGRPPQKAAHAEMQGTKRAFVPPMTPQPLHIQGSSGSGVLRPVSEIPAKFRSIFKDFPFFNYVQSKALDDVLYTGKNFVACAPTGSGKTVLFELAIIRLLMETPEPWRDVKAVYMAPIKALCSQCFESWKKKFGPLGLNCKELTGDTEIDDFFEIQDSHIILTTPEKWDSMTRKWKDNCLLQLVRLFLIDEVHVVKDATRGATLEVVVSRMKAVHAYRTAQNPDTGLSMRFVAVSATIPNPSDIADWLSNESGPATYLDFDESHRPVKLRKVVLGFPCSPNQTEFKFDLSLNYKMANIIQTYSDQKPALVFCSTRKGVQQSAAVLAKDARFILSIEHKQRLMKYAGAILDSKLRDLVMLGVGYHHAGVDLSDRKLIEEAFTMGDLPVLFTTRTLAMGVNLPAHLVVIKSTMQYVSGSCEEYSEADLLQMIGRAGRPQFDTSATAVIMTKFQTKDKYMNLMNGAEIIESSLHSHLVEHLNAEIVLQTISDVNMALDWIRSTLLYIRALKNPTHYGFSANLDRYGIEAKLQELCLKNLNSLSSIGLIDMDEDINIKPTEGGRLMARFCVAFDTMKQFSKVAGTENLSDLIELISKSREFSDIQLRVNEKRPLNTLNRDKNRTTIRFPIEGKIKTSEMKVNCLIQAQLGTIPIQEFGLTQDTGRIFKNGMRISKCLSEFLSHRSKTGFSAVLNSLILAKCFRARLWENSSYVSKQLEKIGQSLSTAMVNAGLTTFSKIEKTHARELELILNRHPPFGNQIRESVIHLPTYEVTLEQLPRYSSATAEIVVKVNLKNQAQLLSRRTAPDHHYVSLIIGNSDNTVVFLQKLTDSVLLKCGSWSKKIEVAQASKGEEISVNLISSQYVGLDIQQKFNVYYSGARRYGTDNPHNKTYDPTVQRLQTLKPQSTDQDATQRENATSATDQDSGNKRQCNHFCKNKDLCGHDCCKVGVIVARKRSANPESSFFSYLKDLRTRCDTLAQTPVKRLKMKMSMEESVSVSMQDFAYKPKERLPTVSWYGGSQYEGSVRPRSETVDLTGEDSVPDKVPLADVDSDYDDYVEDVYGMMEEPVQTPGASQTHPQMWMNPGTGVGVSQNRKPLLNQINTTSYSKRSTAGSNQGARYENTSSSQIPTVSFDLGNEWDDWGDFDDENLVHASEMSSASCPTNAKVQQSVYYNMPGFAATSAPVLLGHSQVKPCITTARTPLRSMSGPSLTLRPQNKITLDWNKGRPSIFSEEITVNTPENLPKQTVTHVTTLPRGFGFFSTMSFPSNTSSSVNRRLYCTLRPTKAMELSPVCTEGVSLDGCIKSDRGHRRRKVSRDVEIDIDILYQAVPQLAKVFRIIDKIGEGTFSSVYLGEAQMRDGRKEMFALKHLIPTSHPTRIAAELQCLTVAGGRENVMGVTYCFRKEDHVVIVMPYMEHQAIVDIIGTLSFEEVRLYIYHLLKALRHIHQFGIIHRDIKPNNFLYNRHSKMYALVDFGLAQGTADTQIELLKVVRQRPSQKGGGSTGKQDTTQRSKAPPRLLPKTTTTASTSLPHPPRQSTTLSPSSSSSSTTKSSSASRKALVKKSRSVTTSTSRTKHSKDLTGLRKVPRPVFGERNLNSCTPAPSATKQPVVKTELLKLGKMEDPATRRCSSASRGPLPVRTQSSSQKPQRTVLQGLTCSCYLTDRVCNICMSRKQQVAPRAGTPGFRAPEVLTKCPNQGTAIDMWSAGVILLSLLSGRYPLFKASDDLIALTQIMTIRGSRETIQAAKAFGKAVVCSRDLPRQDLRTLCETLRGRRPAPDEVTPLPEANKDSAATCHHKIQDDTPTHHPAEGPLKQPKDEASERPGSLSSALPNPQERSGNTETARLAKQSSGTDCKVKEDERGWDRVPDEAYNLLDRLLDLNPATRITAAQALRHPLFKDL</sequence>
<feature type="compositionally biased region" description="Basic and acidic residues" evidence="19">
    <location>
        <begin position="2036"/>
        <end position="2059"/>
    </location>
</feature>
<dbReference type="SMART" id="SM00220">
    <property type="entry name" value="S_TKc"/>
    <property type="match status" value="1"/>
</dbReference>
<feature type="compositionally biased region" description="Low complexity" evidence="19">
    <location>
        <begin position="174"/>
        <end position="195"/>
    </location>
</feature>
<evidence type="ECO:0000256" key="19">
    <source>
        <dbReference type="SAM" id="MobiDB-lite"/>
    </source>
</evidence>
<dbReference type="Gene3D" id="3.40.50.300">
    <property type="entry name" value="P-loop containing nucleotide triphosphate hydrolases"/>
    <property type="match status" value="2"/>
</dbReference>
<feature type="binding site" evidence="18">
    <location>
        <position position="1603"/>
    </location>
    <ligand>
        <name>ATP</name>
        <dbReference type="ChEBI" id="CHEBI:30616"/>
    </ligand>
</feature>
<gene>
    <name evidence="23" type="ORF">PFLUV_G00139110</name>
</gene>
<dbReference type="SMART" id="SM00487">
    <property type="entry name" value="DEXDc"/>
    <property type="match status" value="1"/>
</dbReference>
<dbReference type="PROSITE" id="PS50011">
    <property type="entry name" value="PROTEIN_KINASE_DOM"/>
    <property type="match status" value="1"/>
</dbReference>
<dbReference type="PANTHER" id="PTHR47835">
    <property type="entry name" value="HFM1, ATP DEPENDENT DNA HELICASE HOMOLOG"/>
    <property type="match status" value="1"/>
</dbReference>
<evidence type="ECO:0000256" key="14">
    <source>
        <dbReference type="ARBA" id="ARBA00048988"/>
    </source>
</evidence>
<dbReference type="GO" id="GO:0008270">
    <property type="term" value="F:zinc ion binding"/>
    <property type="evidence" value="ECO:0007669"/>
    <property type="project" value="UniProtKB-KW"/>
</dbReference>
<dbReference type="InterPro" id="IPR001650">
    <property type="entry name" value="Helicase_C-like"/>
</dbReference>
<dbReference type="PROSITE" id="PS51194">
    <property type="entry name" value="HELICASE_CTER"/>
    <property type="match status" value="1"/>
</dbReference>
<evidence type="ECO:0000256" key="2">
    <source>
        <dbReference type="ARBA" id="ARBA00010140"/>
    </source>
</evidence>
<dbReference type="FunFam" id="1.10.10.10:FF:000012">
    <property type="entry name" value="U5 small nuclear ribonucleoprotein helicase"/>
    <property type="match status" value="1"/>
</dbReference>
<feature type="compositionally biased region" description="Polar residues" evidence="19">
    <location>
        <begin position="2063"/>
        <end position="2090"/>
    </location>
</feature>
<keyword evidence="24" id="KW-1185">Reference proteome</keyword>
<evidence type="ECO:0000256" key="7">
    <source>
        <dbReference type="ARBA" id="ARBA00022806"/>
    </source>
</evidence>
<dbReference type="Pfam" id="PF00271">
    <property type="entry name" value="Helicase_C"/>
    <property type="match status" value="1"/>
</dbReference>
<evidence type="ECO:0000313" key="23">
    <source>
        <dbReference type="EMBL" id="KAF1384131.1"/>
    </source>
</evidence>
<dbReference type="SMART" id="SM00490">
    <property type="entry name" value="HELICc"/>
    <property type="match status" value="1"/>
</dbReference>
<comment type="caution">
    <text evidence="23">The sequence shown here is derived from an EMBL/GenBank/DDBJ whole genome shotgun (WGS) entry which is preliminary data.</text>
</comment>
<dbReference type="CDD" id="cd18023">
    <property type="entry name" value="DEXHc_HFM1"/>
    <property type="match status" value="1"/>
</dbReference>
<evidence type="ECO:0000259" key="22">
    <source>
        <dbReference type="PROSITE" id="PS51194"/>
    </source>
</evidence>
<dbReference type="SUPFAM" id="SSF56112">
    <property type="entry name" value="Protein kinase-like (PK-like)"/>
    <property type="match status" value="1"/>
</dbReference>
<dbReference type="EMBL" id="VHII01000011">
    <property type="protein sequence ID" value="KAF1384131.1"/>
    <property type="molecule type" value="Genomic_DNA"/>
</dbReference>
<feature type="domain" description="Helicase C-terminal" evidence="22">
    <location>
        <begin position="533"/>
        <end position="718"/>
    </location>
</feature>
<comment type="catalytic activity">
    <reaction evidence="14">
        <text>ATP + H2O = ADP + phosphate + H(+)</text>
        <dbReference type="Rhea" id="RHEA:13065"/>
        <dbReference type="ChEBI" id="CHEBI:15377"/>
        <dbReference type="ChEBI" id="CHEBI:15378"/>
        <dbReference type="ChEBI" id="CHEBI:30616"/>
        <dbReference type="ChEBI" id="CHEBI:43474"/>
        <dbReference type="ChEBI" id="CHEBI:456216"/>
        <dbReference type="EC" id="5.6.2.4"/>
    </reaction>
</comment>
<dbReference type="PANTHER" id="PTHR47835:SF3">
    <property type="entry name" value="HELICASE FOR MEIOSIS 1"/>
    <property type="match status" value="1"/>
</dbReference>
<dbReference type="SUPFAM" id="SSF158702">
    <property type="entry name" value="Sec63 N-terminal domain-like"/>
    <property type="match status" value="1"/>
</dbReference>
<evidence type="ECO:0000256" key="1">
    <source>
        <dbReference type="ARBA" id="ARBA00001947"/>
    </source>
</evidence>
<evidence type="ECO:0000256" key="5">
    <source>
        <dbReference type="ARBA" id="ARBA00022771"/>
    </source>
</evidence>
<evidence type="ECO:0000256" key="13">
    <source>
        <dbReference type="ARBA" id="ARBA00034808"/>
    </source>
</evidence>
<feature type="region of interest" description="Disordered" evidence="19">
    <location>
        <begin position="125"/>
        <end position="151"/>
    </location>
</feature>
<evidence type="ECO:0000256" key="4">
    <source>
        <dbReference type="ARBA" id="ARBA00022741"/>
    </source>
</evidence>
<feature type="domain" description="Helicase ATP-binding" evidence="21">
    <location>
        <begin position="305"/>
        <end position="492"/>
    </location>
</feature>
<feature type="region of interest" description="Disordered" evidence="19">
    <location>
        <begin position="2036"/>
        <end position="2098"/>
    </location>
</feature>
<dbReference type="InterPro" id="IPR036388">
    <property type="entry name" value="WH-like_DNA-bd_sf"/>
</dbReference>
<dbReference type="InterPro" id="IPR017441">
    <property type="entry name" value="Protein_kinase_ATP_BS"/>
</dbReference>
<dbReference type="InterPro" id="IPR052247">
    <property type="entry name" value="Meiotic_Crossover_Helicase"/>
</dbReference>
<evidence type="ECO:0000256" key="18">
    <source>
        <dbReference type="PROSITE-ProRule" id="PRU10141"/>
    </source>
</evidence>
<dbReference type="InterPro" id="IPR008271">
    <property type="entry name" value="Ser/Thr_kinase_AS"/>
</dbReference>
<keyword evidence="7" id="KW-0347">Helicase</keyword>
<evidence type="ECO:0000256" key="9">
    <source>
        <dbReference type="ARBA" id="ARBA00022840"/>
    </source>
</evidence>
<protein>
    <recommendedName>
        <fullName evidence="16">Probable ATP-dependent DNA helicase HFM1</fullName>
        <ecNumber evidence="13">5.6.2.4</ecNumber>
    </recommendedName>
    <alternativeName>
        <fullName evidence="17">DNA 3'-5' helicase HFM1</fullName>
    </alternativeName>
</protein>
<dbReference type="GO" id="GO:0005524">
    <property type="term" value="F:ATP binding"/>
    <property type="evidence" value="ECO:0007669"/>
    <property type="project" value="UniProtKB-UniRule"/>
</dbReference>
<dbReference type="SUPFAM" id="SSF46785">
    <property type="entry name" value="Winged helix' DNA-binding domain"/>
    <property type="match status" value="1"/>
</dbReference>
<evidence type="ECO:0000256" key="8">
    <source>
        <dbReference type="ARBA" id="ARBA00022833"/>
    </source>
</evidence>
<dbReference type="FunFam" id="1.10.3380.10:FF:000006">
    <property type="entry name" value="probable ATP-dependent DNA helicase HFM1 isoform X1"/>
    <property type="match status" value="1"/>
</dbReference>
<feature type="compositionally biased region" description="Polar residues" evidence="19">
    <location>
        <begin position="1757"/>
        <end position="1766"/>
    </location>
</feature>
<dbReference type="InterPro" id="IPR000719">
    <property type="entry name" value="Prot_kinase_dom"/>
</dbReference>
<dbReference type="Gene3D" id="1.10.3380.10">
    <property type="entry name" value="Sec63 N-terminal domain-like domain"/>
    <property type="match status" value="1"/>
</dbReference>
<feature type="region of interest" description="Disordered" evidence="19">
    <location>
        <begin position="1857"/>
        <end position="1884"/>
    </location>
</feature>
<dbReference type="GO" id="GO:0003676">
    <property type="term" value="F:nucleic acid binding"/>
    <property type="evidence" value="ECO:0007669"/>
    <property type="project" value="InterPro"/>
</dbReference>
<reference evidence="23 24" key="1">
    <citation type="submission" date="2019-06" db="EMBL/GenBank/DDBJ databases">
        <title>A chromosome-scale genome assembly of the European perch, Perca fluviatilis.</title>
        <authorList>
            <person name="Roques C."/>
            <person name="Zahm M."/>
            <person name="Cabau C."/>
            <person name="Klopp C."/>
            <person name="Bouchez O."/>
            <person name="Donnadieu C."/>
            <person name="Kuhl H."/>
            <person name="Gislard M."/>
            <person name="Guendouz S."/>
            <person name="Journot L."/>
            <person name="Haffray P."/>
            <person name="Bestin A."/>
            <person name="Morvezen R."/>
            <person name="Feron R."/>
            <person name="Wen M."/>
            <person name="Jouanno E."/>
            <person name="Herpin A."/>
            <person name="Schartl M."/>
            <person name="Postlethwait J."/>
            <person name="Schaerlinger B."/>
            <person name="Chardard D."/>
            <person name="Lecocq T."/>
            <person name="Poncet C."/>
            <person name="Jaffrelo L."/>
            <person name="Lampietro C."/>
            <person name="Guiguen Y."/>
        </authorList>
    </citation>
    <scope>NUCLEOTIDE SEQUENCE [LARGE SCALE GENOMIC DNA]</scope>
    <source>
        <tissue evidence="23">Blood</tissue>
    </source>
</reference>
<dbReference type="CDD" id="cd18795">
    <property type="entry name" value="SF2_C_Ski2"/>
    <property type="match status" value="1"/>
</dbReference>
<feature type="region of interest" description="Disordered" evidence="19">
    <location>
        <begin position="1137"/>
        <end position="1161"/>
    </location>
</feature>